<dbReference type="Gene3D" id="2.40.320.10">
    <property type="entry name" value="Hypothetical Protein Pfu-838710-001"/>
    <property type="match status" value="1"/>
</dbReference>
<dbReference type="InterPro" id="IPR033469">
    <property type="entry name" value="CYTH-like_dom_sf"/>
</dbReference>
<dbReference type="Proteomes" id="UP000516404">
    <property type="component" value="Chromosome"/>
</dbReference>
<keyword evidence="3" id="KW-1185">Reference proteome</keyword>
<accession>A0A7H2BFC7</accession>
<feature type="domain" description="CYTH" evidence="1">
    <location>
        <begin position="5"/>
        <end position="206"/>
    </location>
</feature>
<dbReference type="InterPro" id="IPR023577">
    <property type="entry name" value="CYTH_domain"/>
</dbReference>
<dbReference type="CDD" id="cd07374">
    <property type="entry name" value="CYTH-like_Pase"/>
    <property type="match status" value="1"/>
</dbReference>
<dbReference type="SMART" id="SM01118">
    <property type="entry name" value="CYTH"/>
    <property type="match status" value="1"/>
</dbReference>
<dbReference type="AlphaFoldDB" id="A0A7H2BFC7"/>
<evidence type="ECO:0000313" key="2">
    <source>
        <dbReference type="EMBL" id="QNV38373.1"/>
    </source>
</evidence>
<organism evidence="2 3">
    <name type="scientific">Rothia terrae</name>
    <dbReference type="NCBI Taxonomy" id="396015"/>
    <lineage>
        <taxon>Bacteria</taxon>
        <taxon>Bacillati</taxon>
        <taxon>Actinomycetota</taxon>
        <taxon>Actinomycetes</taxon>
        <taxon>Micrococcales</taxon>
        <taxon>Micrococcaceae</taxon>
        <taxon>Rothia</taxon>
    </lineage>
</organism>
<evidence type="ECO:0000259" key="1">
    <source>
        <dbReference type="PROSITE" id="PS51707"/>
    </source>
</evidence>
<dbReference type="SUPFAM" id="SSF55154">
    <property type="entry name" value="CYTH-like phosphatases"/>
    <property type="match status" value="1"/>
</dbReference>
<evidence type="ECO:0000313" key="3">
    <source>
        <dbReference type="Proteomes" id="UP000516404"/>
    </source>
</evidence>
<dbReference type="KEGG" id="rter:IDM49_03630"/>
<dbReference type="EMBL" id="CP061539">
    <property type="protein sequence ID" value="QNV38373.1"/>
    <property type="molecule type" value="Genomic_DNA"/>
</dbReference>
<dbReference type="GeneID" id="96623317"/>
<dbReference type="RefSeq" id="WP_190725051.1">
    <property type="nucleotide sequence ID" value="NZ_CP061539.1"/>
</dbReference>
<dbReference type="PROSITE" id="PS51707">
    <property type="entry name" value="CYTH"/>
    <property type="match status" value="1"/>
</dbReference>
<sequence length="537" mass="60464">MPAHHLEIERKYESPDGAELTIDFSSLKGFSIQSPVTEEMDAAYMDTANRDLSSARVALRRRLGGYDEGWHIKFNGHNGGRHEVTFELLKNREKMPAAVEHILQGVTAGQPLQEVVSLKTTRIRTVVTDGAQHQILEICDDTVQAFDFTTQVERSWHEWEVELIDPEHEKADEAFSAVDAIITEAGAQESQSIAKIARAMGQDVAFEQRRGALTEAPEGTAEDDQHQWRPAQTVEYRVRSGLDHLVSDLAISDLKVRAEIDDGTQQLRVSARKLAGFIELAVLPFVSDEQAEIELNEVITELSELAADTASVRELVAVRRFMAGHNDYGVISQSAENELEAMIQKDEEASHRAVRRRLDSAEYLELVLFLRSLVLHVQDHIELPREEKEFLSAVAQHGRSMLKMHLKDSKALWKAKRANFIDVPECENTLRMIALDAKSVAYALGTCRSAGLKLPKKIKRLAKLTDQLQEGLIEQRQLQEIHQWLDAATRKVGRAGSDRLAVGYLLGIAEQKRYTVAYEAHSYVPEQLQKIKDNKIK</sequence>
<proteinExistence type="predicted"/>
<reference evidence="2 3" key="1">
    <citation type="submission" date="2020-09" db="EMBL/GenBank/DDBJ databases">
        <title>Investigation of environmental microbes.</title>
        <authorList>
            <person name="Ou Y."/>
            <person name="Kang Q."/>
        </authorList>
    </citation>
    <scope>NUCLEOTIDE SEQUENCE [LARGE SCALE GENOMIC DNA]</scope>
    <source>
        <strain evidence="2 3">KJZ-14</strain>
    </source>
</reference>
<name>A0A7H2BFC7_9MICC</name>
<protein>
    <submittedName>
        <fullName evidence="2">CYTH and CHAD domain-containing protein</fullName>
    </submittedName>
</protein>
<gene>
    <name evidence="2" type="ORF">IDM49_03630</name>
</gene>
<dbReference type="Pfam" id="PF01928">
    <property type="entry name" value="CYTH"/>
    <property type="match status" value="1"/>
</dbReference>